<evidence type="ECO:0000313" key="1">
    <source>
        <dbReference type="EMBL" id="ART30790.1"/>
    </source>
</evidence>
<reference evidence="1" key="1">
    <citation type="submission" date="2017-03" db="EMBL/GenBank/DDBJ databases">
        <title>The mitochondrial genome of the carnivorous plant Utricularia reniformis (Lentibulariaceae): structure, comparative analysis and evolutionary landmarks.</title>
        <authorList>
            <person name="Silva S.R."/>
            <person name="Alvarenga D.O."/>
            <person name="Michael T.P."/>
            <person name="Miranda V.F.O."/>
            <person name="Varani A.M."/>
        </authorList>
    </citation>
    <scope>NUCLEOTIDE SEQUENCE</scope>
</reference>
<organism evidence="1">
    <name type="scientific">Utricularia reniformis</name>
    <dbReference type="NCBI Taxonomy" id="192314"/>
    <lineage>
        <taxon>Eukaryota</taxon>
        <taxon>Viridiplantae</taxon>
        <taxon>Streptophyta</taxon>
        <taxon>Embryophyta</taxon>
        <taxon>Tracheophyta</taxon>
        <taxon>Spermatophyta</taxon>
        <taxon>Magnoliopsida</taxon>
        <taxon>eudicotyledons</taxon>
        <taxon>Gunneridae</taxon>
        <taxon>Pentapetalae</taxon>
        <taxon>asterids</taxon>
        <taxon>lamiids</taxon>
        <taxon>Lamiales</taxon>
        <taxon>Lentibulariaceae</taxon>
        <taxon>Utricularia</taxon>
    </lineage>
</organism>
<dbReference type="AlphaFoldDB" id="A0A1Y0B062"/>
<sequence>MNLFFFALVYYYGKPVKRQPGVREQSYRSNGTS</sequence>
<protein>
    <submittedName>
        <fullName evidence="1">Uncharacterized protein</fullName>
    </submittedName>
</protein>
<keyword evidence="1" id="KW-0496">Mitochondrion</keyword>
<geneLocation type="mitochondrion" evidence="1"/>
<accession>A0A1Y0B062</accession>
<gene>
    <name evidence="1" type="ORF">AEK19_MT0534</name>
</gene>
<proteinExistence type="predicted"/>
<name>A0A1Y0B062_9LAMI</name>
<dbReference type="EMBL" id="KY774314">
    <property type="protein sequence ID" value="ART30790.1"/>
    <property type="molecule type" value="Genomic_DNA"/>
</dbReference>